<keyword evidence="2" id="KW-1185">Reference proteome</keyword>
<feature type="non-terminal residue" evidence="1">
    <location>
        <position position="70"/>
    </location>
</feature>
<proteinExistence type="predicted"/>
<evidence type="ECO:0000313" key="2">
    <source>
        <dbReference type="Proteomes" id="UP000789920"/>
    </source>
</evidence>
<protein>
    <submittedName>
        <fullName evidence="1">19693_t:CDS:1</fullName>
    </submittedName>
</protein>
<evidence type="ECO:0000313" key="1">
    <source>
        <dbReference type="EMBL" id="CAG8762499.1"/>
    </source>
</evidence>
<dbReference type="EMBL" id="CAJVQC010036929">
    <property type="protein sequence ID" value="CAG8762499.1"/>
    <property type="molecule type" value="Genomic_DNA"/>
</dbReference>
<name>A0ACA9QRK2_9GLOM</name>
<dbReference type="Proteomes" id="UP000789920">
    <property type="component" value="Unassembled WGS sequence"/>
</dbReference>
<reference evidence="1" key="1">
    <citation type="submission" date="2021-06" db="EMBL/GenBank/DDBJ databases">
        <authorList>
            <person name="Kallberg Y."/>
            <person name="Tangrot J."/>
            <person name="Rosling A."/>
        </authorList>
    </citation>
    <scope>NUCLEOTIDE SEQUENCE</scope>
    <source>
        <strain evidence="1">MA461A</strain>
    </source>
</reference>
<accession>A0ACA9QRK2</accession>
<sequence>MYDSDWWKNVEQNLLIEAHVMPIILYSDTILCDHLGKTLRHPVFIILENIPLAHHNKIDAKILLGYIPTL</sequence>
<organism evidence="1 2">
    <name type="scientific">Racocetra persica</name>
    <dbReference type="NCBI Taxonomy" id="160502"/>
    <lineage>
        <taxon>Eukaryota</taxon>
        <taxon>Fungi</taxon>
        <taxon>Fungi incertae sedis</taxon>
        <taxon>Mucoromycota</taxon>
        <taxon>Glomeromycotina</taxon>
        <taxon>Glomeromycetes</taxon>
        <taxon>Diversisporales</taxon>
        <taxon>Gigasporaceae</taxon>
        <taxon>Racocetra</taxon>
    </lineage>
</organism>
<comment type="caution">
    <text evidence="1">The sequence shown here is derived from an EMBL/GenBank/DDBJ whole genome shotgun (WGS) entry which is preliminary data.</text>
</comment>
<gene>
    <name evidence="1" type="ORF">RPERSI_LOCUS15396</name>
</gene>